<keyword evidence="7 19" id="KW-0963">Cytoplasm</keyword>
<dbReference type="InterPro" id="IPR036318">
    <property type="entry name" value="FAD-bd_PCMH-like_sf"/>
</dbReference>
<dbReference type="UniPathway" id="UPA00219"/>
<keyword evidence="10 19" id="KW-0274">FAD</keyword>
<evidence type="ECO:0000256" key="8">
    <source>
        <dbReference type="ARBA" id="ARBA00022618"/>
    </source>
</evidence>
<dbReference type="EC" id="1.3.1.98" evidence="5 19"/>
<evidence type="ECO:0000256" key="1">
    <source>
        <dbReference type="ARBA" id="ARBA00001974"/>
    </source>
</evidence>
<comment type="caution">
    <text evidence="21">The sequence shown here is derived from an EMBL/GenBank/DDBJ whole genome shotgun (WGS) entry which is preliminary data.</text>
</comment>
<dbReference type="NCBIfam" id="NF010480">
    <property type="entry name" value="PRK13905.1"/>
    <property type="match status" value="1"/>
</dbReference>
<dbReference type="InterPro" id="IPR003170">
    <property type="entry name" value="MurB"/>
</dbReference>
<dbReference type="GO" id="GO:0008360">
    <property type="term" value="P:regulation of cell shape"/>
    <property type="evidence" value="ECO:0007669"/>
    <property type="project" value="UniProtKB-KW"/>
</dbReference>
<evidence type="ECO:0000256" key="2">
    <source>
        <dbReference type="ARBA" id="ARBA00003921"/>
    </source>
</evidence>
<dbReference type="SUPFAM" id="SSF56194">
    <property type="entry name" value="Uridine diphospho-N-Acetylenolpyruvylglucosamine reductase, MurB, C-terminal domain"/>
    <property type="match status" value="1"/>
</dbReference>
<keyword evidence="16 19" id="KW-0961">Cell wall biogenesis/degradation</keyword>
<comment type="subcellular location">
    <subcellularLocation>
        <location evidence="3 19">Cytoplasm</location>
    </subcellularLocation>
</comment>
<evidence type="ECO:0000256" key="12">
    <source>
        <dbReference type="ARBA" id="ARBA00022960"/>
    </source>
</evidence>
<dbReference type="InterPro" id="IPR016167">
    <property type="entry name" value="FAD-bd_PCMH_sub1"/>
</dbReference>
<dbReference type="Gene3D" id="3.90.78.10">
    <property type="entry name" value="UDP-N-acetylenolpyruvoylglucosamine reductase, C-terminal domain"/>
    <property type="match status" value="1"/>
</dbReference>
<dbReference type="Gene3D" id="3.30.43.10">
    <property type="entry name" value="Uridine Diphospho-n-acetylenolpyruvylglucosamine Reductase, domain 2"/>
    <property type="match status" value="1"/>
</dbReference>
<name>A0A7V3ZJ73_DICTH</name>
<evidence type="ECO:0000256" key="6">
    <source>
        <dbReference type="ARBA" id="ARBA00015188"/>
    </source>
</evidence>
<evidence type="ECO:0000256" key="10">
    <source>
        <dbReference type="ARBA" id="ARBA00022827"/>
    </source>
</evidence>
<dbReference type="NCBIfam" id="TIGR00179">
    <property type="entry name" value="murB"/>
    <property type="match status" value="1"/>
</dbReference>
<evidence type="ECO:0000313" key="21">
    <source>
        <dbReference type="EMBL" id="HGK23845.1"/>
    </source>
</evidence>
<dbReference type="InterPro" id="IPR016169">
    <property type="entry name" value="FAD-bd_PCMH_sub2"/>
</dbReference>
<feature type="active site" description="Proton donor" evidence="19">
    <location>
        <position position="223"/>
    </location>
</feature>
<dbReference type="GO" id="GO:0008762">
    <property type="term" value="F:UDP-N-acetylmuramate dehydrogenase activity"/>
    <property type="evidence" value="ECO:0007669"/>
    <property type="project" value="UniProtKB-UniRule"/>
</dbReference>
<keyword evidence="14 19" id="KW-0560">Oxidoreductase</keyword>
<keyword evidence="11 19" id="KW-0521">NADP</keyword>
<evidence type="ECO:0000256" key="19">
    <source>
        <dbReference type="HAMAP-Rule" id="MF_00037"/>
    </source>
</evidence>
<keyword evidence="13 19" id="KW-0573">Peptidoglycan synthesis</keyword>
<dbReference type="EMBL" id="DTDV01000015">
    <property type="protein sequence ID" value="HGK23845.1"/>
    <property type="molecule type" value="Genomic_DNA"/>
</dbReference>
<comment type="cofactor">
    <cofactor evidence="1 19">
        <name>FAD</name>
        <dbReference type="ChEBI" id="CHEBI:57692"/>
    </cofactor>
</comment>
<organism evidence="21">
    <name type="scientific">Dictyoglomus thermophilum</name>
    <dbReference type="NCBI Taxonomy" id="14"/>
    <lineage>
        <taxon>Bacteria</taxon>
        <taxon>Pseudomonadati</taxon>
        <taxon>Dictyoglomota</taxon>
        <taxon>Dictyoglomia</taxon>
        <taxon>Dictyoglomales</taxon>
        <taxon>Dictyoglomaceae</taxon>
        <taxon>Dictyoglomus</taxon>
    </lineage>
</organism>
<dbReference type="InterPro" id="IPR016166">
    <property type="entry name" value="FAD-bd_PCMH"/>
</dbReference>
<evidence type="ECO:0000256" key="3">
    <source>
        <dbReference type="ARBA" id="ARBA00004496"/>
    </source>
</evidence>
<feature type="active site" evidence="19">
    <location>
        <position position="175"/>
    </location>
</feature>
<evidence type="ECO:0000256" key="5">
    <source>
        <dbReference type="ARBA" id="ARBA00012518"/>
    </source>
</evidence>
<dbReference type="PANTHER" id="PTHR21071">
    <property type="entry name" value="UDP-N-ACETYLENOLPYRUVOYLGLUCOSAMINE REDUCTASE"/>
    <property type="match status" value="1"/>
</dbReference>
<evidence type="ECO:0000256" key="16">
    <source>
        <dbReference type="ARBA" id="ARBA00023316"/>
    </source>
</evidence>
<gene>
    <name evidence="19 21" type="primary">murB</name>
    <name evidence="21" type="ORF">ENU78_05280</name>
</gene>
<evidence type="ECO:0000256" key="17">
    <source>
        <dbReference type="ARBA" id="ARBA00031026"/>
    </source>
</evidence>
<dbReference type="HAMAP" id="MF_00037">
    <property type="entry name" value="MurB"/>
    <property type="match status" value="1"/>
</dbReference>
<dbReference type="InterPro" id="IPR006094">
    <property type="entry name" value="Oxid_FAD_bind_N"/>
</dbReference>
<evidence type="ECO:0000256" key="18">
    <source>
        <dbReference type="ARBA" id="ARBA00048914"/>
    </source>
</evidence>
<comment type="similarity">
    <text evidence="19">Belongs to the MurB family.</text>
</comment>
<keyword evidence="15 19" id="KW-0131">Cell cycle</keyword>
<dbReference type="InterPro" id="IPR036635">
    <property type="entry name" value="MurB_C_sf"/>
</dbReference>
<evidence type="ECO:0000256" key="7">
    <source>
        <dbReference type="ARBA" id="ARBA00022490"/>
    </source>
</evidence>
<sequence length="297" mass="33742">MLMWNILNRYNFKSEIYRAVDLSSYTSFKIGGKADLFIIPYSWEELIFIIQTLKEHDFPIRIMGQGTNILVPDEGIRGAVIKLNQKLGKIDVIDSEHVEVESGCLISTLLSFVLEKNMGGLEFMIGIPGTLGGAVMGNAGAFRRSVGEFVEGVYVIDENLEERFLDKKELTFNYRSSNIPRNWILKKIILKLERKAKDSALKEIKFFIQERNKKLPKYPSAGSVFKNPKEGPAAYFIDSLGFKGFRIGDAMVSHEHANIIVNLGKARSRDVLDIIDIIRSKVKEVYGIDLEPEIIFW</sequence>
<dbReference type="GO" id="GO:0071949">
    <property type="term" value="F:FAD binding"/>
    <property type="evidence" value="ECO:0007669"/>
    <property type="project" value="InterPro"/>
</dbReference>
<evidence type="ECO:0000256" key="4">
    <source>
        <dbReference type="ARBA" id="ARBA00004752"/>
    </source>
</evidence>
<evidence type="ECO:0000259" key="20">
    <source>
        <dbReference type="PROSITE" id="PS51387"/>
    </source>
</evidence>
<dbReference type="GO" id="GO:0071555">
    <property type="term" value="P:cell wall organization"/>
    <property type="evidence" value="ECO:0007669"/>
    <property type="project" value="UniProtKB-KW"/>
</dbReference>
<comment type="pathway">
    <text evidence="4 19">Cell wall biogenesis; peptidoglycan biosynthesis.</text>
</comment>
<feature type="domain" description="FAD-binding PCMH-type" evidence="20">
    <location>
        <begin position="30"/>
        <end position="195"/>
    </location>
</feature>
<evidence type="ECO:0000256" key="13">
    <source>
        <dbReference type="ARBA" id="ARBA00022984"/>
    </source>
</evidence>
<dbReference type="Pfam" id="PF01565">
    <property type="entry name" value="FAD_binding_4"/>
    <property type="match status" value="1"/>
</dbReference>
<protein>
    <recommendedName>
        <fullName evidence="6 19">UDP-N-acetylenolpyruvoylglucosamine reductase</fullName>
        <ecNumber evidence="5 19">1.3.1.98</ecNumber>
    </recommendedName>
    <alternativeName>
        <fullName evidence="17 19">UDP-N-acetylmuramate dehydrogenase</fullName>
    </alternativeName>
</protein>
<dbReference type="Gene3D" id="3.30.465.10">
    <property type="match status" value="1"/>
</dbReference>
<dbReference type="GO" id="GO:0051301">
    <property type="term" value="P:cell division"/>
    <property type="evidence" value="ECO:0007669"/>
    <property type="project" value="UniProtKB-KW"/>
</dbReference>
<keyword evidence="12 19" id="KW-0133">Cell shape</keyword>
<reference evidence="21" key="1">
    <citation type="journal article" date="2020" name="mSystems">
        <title>Genome- and Community-Level Interaction Insights into Carbon Utilization and Element Cycling Functions of Hydrothermarchaeota in Hydrothermal Sediment.</title>
        <authorList>
            <person name="Zhou Z."/>
            <person name="Liu Y."/>
            <person name="Xu W."/>
            <person name="Pan J."/>
            <person name="Luo Z.H."/>
            <person name="Li M."/>
        </authorList>
    </citation>
    <scope>NUCLEOTIDE SEQUENCE [LARGE SCALE GENOMIC DNA]</scope>
    <source>
        <strain evidence="21">SpSt-70</strain>
    </source>
</reference>
<evidence type="ECO:0000256" key="15">
    <source>
        <dbReference type="ARBA" id="ARBA00023306"/>
    </source>
</evidence>
<feature type="active site" evidence="19">
    <location>
        <position position="293"/>
    </location>
</feature>
<keyword evidence="8 19" id="KW-0132">Cell division</keyword>
<evidence type="ECO:0000256" key="11">
    <source>
        <dbReference type="ARBA" id="ARBA00022857"/>
    </source>
</evidence>
<dbReference type="Pfam" id="PF02873">
    <property type="entry name" value="MurB_C"/>
    <property type="match status" value="1"/>
</dbReference>
<comment type="catalytic activity">
    <reaction evidence="18 19">
        <text>UDP-N-acetyl-alpha-D-muramate + NADP(+) = UDP-N-acetyl-3-O-(1-carboxyvinyl)-alpha-D-glucosamine + NADPH + H(+)</text>
        <dbReference type="Rhea" id="RHEA:12248"/>
        <dbReference type="ChEBI" id="CHEBI:15378"/>
        <dbReference type="ChEBI" id="CHEBI:57783"/>
        <dbReference type="ChEBI" id="CHEBI:58349"/>
        <dbReference type="ChEBI" id="CHEBI:68483"/>
        <dbReference type="ChEBI" id="CHEBI:70757"/>
        <dbReference type="EC" id="1.3.1.98"/>
    </reaction>
</comment>
<dbReference type="SUPFAM" id="SSF56176">
    <property type="entry name" value="FAD-binding/transporter-associated domain-like"/>
    <property type="match status" value="1"/>
</dbReference>
<dbReference type="PANTHER" id="PTHR21071:SF4">
    <property type="entry name" value="UDP-N-ACETYLENOLPYRUVOYLGLUCOSAMINE REDUCTASE"/>
    <property type="match status" value="1"/>
</dbReference>
<proteinExistence type="inferred from homology"/>
<dbReference type="InterPro" id="IPR011601">
    <property type="entry name" value="MurB_C"/>
</dbReference>
<dbReference type="GO" id="GO:0005829">
    <property type="term" value="C:cytosol"/>
    <property type="evidence" value="ECO:0007669"/>
    <property type="project" value="TreeGrafter"/>
</dbReference>
<dbReference type="AlphaFoldDB" id="A0A7V3ZJ73"/>
<evidence type="ECO:0000256" key="9">
    <source>
        <dbReference type="ARBA" id="ARBA00022630"/>
    </source>
</evidence>
<evidence type="ECO:0000256" key="14">
    <source>
        <dbReference type="ARBA" id="ARBA00023002"/>
    </source>
</evidence>
<dbReference type="GO" id="GO:0009252">
    <property type="term" value="P:peptidoglycan biosynthetic process"/>
    <property type="evidence" value="ECO:0007669"/>
    <property type="project" value="UniProtKB-UniRule"/>
</dbReference>
<dbReference type="PROSITE" id="PS51387">
    <property type="entry name" value="FAD_PCMH"/>
    <property type="match status" value="1"/>
</dbReference>
<comment type="function">
    <text evidence="2 19">Cell wall formation.</text>
</comment>
<accession>A0A7V3ZJ73</accession>
<keyword evidence="9 19" id="KW-0285">Flavoprotein</keyword>